<dbReference type="EMBL" id="LT669839">
    <property type="protein sequence ID" value="SHD76907.1"/>
    <property type="molecule type" value="Genomic_DNA"/>
</dbReference>
<proteinExistence type="predicted"/>
<reference evidence="2 3" key="1">
    <citation type="submission" date="2016-11" db="EMBL/GenBank/DDBJ databases">
        <authorList>
            <person name="Manzoor S."/>
        </authorList>
    </citation>
    <scope>NUCLEOTIDE SEQUENCE [LARGE SCALE GENOMIC DNA]</scope>
    <source>
        <strain evidence="2">Clostridium ultunense strain Esp</strain>
    </source>
</reference>
<feature type="domain" description="THIF-type NAD/FAD binding fold" evidence="1">
    <location>
        <begin position="11"/>
        <end position="229"/>
    </location>
</feature>
<keyword evidence="2" id="KW-0436">Ligase</keyword>
<dbReference type="GO" id="GO:0061503">
    <property type="term" value="F:tRNA threonylcarbamoyladenosine dehydratase"/>
    <property type="evidence" value="ECO:0007669"/>
    <property type="project" value="TreeGrafter"/>
</dbReference>
<dbReference type="GO" id="GO:0061504">
    <property type="term" value="P:cyclic threonylcarbamoyladenosine biosynthetic process"/>
    <property type="evidence" value="ECO:0007669"/>
    <property type="project" value="TreeGrafter"/>
</dbReference>
<protein>
    <submittedName>
        <fullName evidence="2">tRNA threonylcarbamoyladenosine dehydratase (T(6)A37 dehydratase)</fullName>
        <ecNumber evidence="2">6.1.-.-</ecNumber>
    </submittedName>
</protein>
<dbReference type="CDD" id="cd00755">
    <property type="entry name" value="YgdL_like"/>
    <property type="match status" value="1"/>
</dbReference>
<gene>
    <name evidence="2" type="primary">tcdA</name>
    <name evidence="2" type="ORF">CUESP1_1543</name>
</gene>
<accession>M1YZI9</accession>
<name>M1YZI9_9FIRM</name>
<dbReference type="GO" id="GO:0008641">
    <property type="term" value="F:ubiquitin-like modifier activating enzyme activity"/>
    <property type="evidence" value="ECO:0007669"/>
    <property type="project" value="InterPro"/>
</dbReference>
<dbReference type="FunFam" id="3.40.50.720:FF:000141">
    <property type="entry name" value="tRNA threonylcarbamoyladenosine dehydratase"/>
    <property type="match status" value="1"/>
</dbReference>
<dbReference type="Proteomes" id="UP000245423">
    <property type="component" value="Chromosome 1"/>
</dbReference>
<dbReference type="RefSeq" id="WP_005586104.1">
    <property type="nucleotide sequence ID" value="NZ_LT669839.1"/>
</dbReference>
<keyword evidence="3" id="KW-1185">Reference proteome</keyword>
<dbReference type="InterPro" id="IPR035985">
    <property type="entry name" value="Ubiquitin-activating_enz"/>
</dbReference>
<organism evidence="2 3">
    <name type="scientific">[Clostridium] ultunense Esp</name>
    <dbReference type="NCBI Taxonomy" id="1288971"/>
    <lineage>
        <taxon>Bacteria</taxon>
        <taxon>Bacillati</taxon>
        <taxon>Bacillota</taxon>
        <taxon>Tissierellia</taxon>
        <taxon>Tissierellales</taxon>
        <taxon>Tepidimicrobiaceae</taxon>
        <taxon>Schnuerera</taxon>
    </lineage>
</organism>
<dbReference type="AlphaFoldDB" id="M1YZI9"/>
<dbReference type="PANTHER" id="PTHR43267">
    <property type="entry name" value="TRNA THREONYLCARBAMOYLADENOSINE DEHYDRATASE"/>
    <property type="match status" value="1"/>
</dbReference>
<evidence type="ECO:0000313" key="2">
    <source>
        <dbReference type="EMBL" id="SHD76907.1"/>
    </source>
</evidence>
<dbReference type="InterPro" id="IPR045886">
    <property type="entry name" value="ThiF/MoeB/HesA"/>
</dbReference>
<dbReference type="EC" id="6.1.-.-" evidence="2"/>
<dbReference type="PANTHER" id="PTHR43267:SF1">
    <property type="entry name" value="TRNA THREONYLCARBAMOYLADENOSINE DEHYDRATASE"/>
    <property type="match status" value="1"/>
</dbReference>
<evidence type="ECO:0000259" key="1">
    <source>
        <dbReference type="Pfam" id="PF00899"/>
    </source>
</evidence>
<sequence length="241" mass="26635">MDSRFSRTELLLGKDGIEILKNSRVAVFGVGGVGSFASEALVRSGLGEIIIVDYDIIDITNINRQIHATSKTVGFSKVEVMKERLLEINPNLNIRAVKDIYKEENKDRLLSSDYDYVIDAIDMISAKINLIENCKRLNIPIISCMGAGNKLNPTLLQVGDIYETNTCPLAKVMRNKLRKRNIQDLKVVWSTEKPIKVNLEKEGARKAVPGSVSFVPSVAGLILASEVVKDLVYGGVSLWSN</sequence>
<dbReference type="OrthoDB" id="9804150at2"/>
<dbReference type="Pfam" id="PF00899">
    <property type="entry name" value="ThiF"/>
    <property type="match status" value="1"/>
</dbReference>
<dbReference type="HOGENOM" id="CLU_013325_4_1_9"/>
<evidence type="ECO:0000313" key="3">
    <source>
        <dbReference type="Proteomes" id="UP000245423"/>
    </source>
</evidence>
<dbReference type="SUPFAM" id="SSF69572">
    <property type="entry name" value="Activating enzymes of the ubiquitin-like proteins"/>
    <property type="match status" value="1"/>
</dbReference>
<dbReference type="InterPro" id="IPR000594">
    <property type="entry name" value="ThiF_NAD_FAD-bd"/>
</dbReference>
<dbReference type="Gene3D" id="3.40.50.720">
    <property type="entry name" value="NAD(P)-binding Rossmann-like Domain"/>
    <property type="match status" value="1"/>
</dbReference>